<proteinExistence type="predicted"/>
<organism evidence="4 5">
    <name type="scientific">Streptomyces luomodiensis</name>
    <dbReference type="NCBI Taxonomy" id="3026192"/>
    <lineage>
        <taxon>Bacteria</taxon>
        <taxon>Bacillati</taxon>
        <taxon>Actinomycetota</taxon>
        <taxon>Actinomycetes</taxon>
        <taxon>Kitasatosporales</taxon>
        <taxon>Streptomycetaceae</taxon>
        <taxon>Streptomyces</taxon>
    </lineage>
</organism>
<dbReference type="EMBL" id="CP117522">
    <property type="protein sequence ID" value="WNE97809.1"/>
    <property type="molecule type" value="Genomic_DNA"/>
</dbReference>
<accession>A0ABY9V730</accession>
<feature type="region of interest" description="Disordered" evidence="1">
    <location>
        <begin position="33"/>
        <end position="98"/>
    </location>
</feature>
<reference evidence="4 5" key="1">
    <citation type="submission" date="2023-02" db="EMBL/GenBank/DDBJ databases">
        <title>Streptomyces sp. SCA4-21 with antifungal activity against Fusarium oxysporum f. sp. cubense, Streptomyces sp. SCA2-17 with antifungal activity against Fusarium oxysporum f. sp. cubense.</title>
        <authorList>
            <person name="Qi D."/>
        </authorList>
    </citation>
    <scope>NUCLEOTIDE SEQUENCE [LARGE SCALE GENOMIC DNA]</scope>
    <source>
        <strain evidence="4 5">SCA4-21</strain>
    </source>
</reference>
<dbReference type="RefSeq" id="WP_311036701.1">
    <property type="nucleotide sequence ID" value="NZ_CP117522.1"/>
</dbReference>
<feature type="chain" id="PRO_5046881399" evidence="2">
    <location>
        <begin position="29"/>
        <end position="216"/>
    </location>
</feature>
<name>A0ABY9V730_9ACTN</name>
<evidence type="ECO:0000256" key="1">
    <source>
        <dbReference type="SAM" id="MobiDB-lite"/>
    </source>
</evidence>
<evidence type="ECO:0000259" key="3">
    <source>
        <dbReference type="Pfam" id="PF14016"/>
    </source>
</evidence>
<feature type="domain" description="DUF4232" evidence="3">
    <location>
        <begin position="90"/>
        <end position="212"/>
    </location>
</feature>
<evidence type="ECO:0000256" key="2">
    <source>
        <dbReference type="SAM" id="SignalP"/>
    </source>
</evidence>
<keyword evidence="2" id="KW-0732">Signal</keyword>
<dbReference type="Pfam" id="PF14016">
    <property type="entry name" value="DUF4232"/>
    <property type="match status" value="1"/>
</dbReference>
<dbReference type="PROSITE" id="PS51257">
    <property type="entry name" value="PROKAR_LIPOPROTEIN"/>
    <property type="match status" value="1"/>
</dbReference>
<feature type="signal peptide" evidence="2">
    <location>
        <begin position="1"/>
        <end position="28"/>
    </location>
</feature>
<evidence type="ECO:0000313" key="5">
    <source>
        <dbReference type="Proteomes" id="UP001305606"/>
    </source>
</evidence>
<keyword evidence="5" id="KW-1185">Reference proteome</keyword>
<dbReference type="Proteomes" id="UP001305606">
    <property type="component" value="Chromosome"/>
</dbReference>
<dbReference type="InterPro" id="IPR025326">
    <property type="entry name" value="DUF4232"/>
</dbReference>
<gene>
    <name evidence="4" type="ORF">PS467_21970</name>
</gene>
<protein>
    <submittedName>
        <fullName evidence="4">DUF4232 domain-containing protein</fullName>
    </submittedName>
</protein>
<feature type="compositionally biased region" description="Low complexity" evidence="1">
    <location>
        <begin position="38"/>
        <end position="81"/>
    </location>
</feature>
<evidence type="ECO:0000313" key="4">
    <source>
        <dbReference type="EMBL" id="WNE97809.1"/>
    </source>
</evidence>
<sequence length="216" mass="21232">MSRRITLRHLRKVAAGAVVAVAAFGLTACQDNADAGEGTSSSASASASDSGSSDSGTSGTSGSSGSSDSDSAGSSDSSGGSDTSGGSGSCKTSQLAFSSSHGMGEGDLIVNLKNTGSAACTLQGFPGVDLKSKNGTVSATRSTLDAPKVSVAPNEETRFTLHYPPNDSGGSGETFTTLVVTPPNETHSTSLSVSINVPVTDETTSSIKVDPVGTGK</sequence>